<gene>
    <name evidence="2" type="ORF">HNR21_000870</name>
</gene>
<feature type="region of interest" description="Disordered" evidence="1">
    <location>
        <begin position="1"/>
        <end position="20"/>
    </location>
</feature>
<dbReference type="Proteomes" id="UP000539313">
    <property type="component" value="Unassembled WGS sequence"/>
</dbReference>
<evidence type="ECO:0000313" key="3">
    <source>
        <dbReference type="Proteomes" id="UP000539313"/>
    </source>
</evidence>
<dbReference type="EMBL" id="JACJII010000001">
    <property type="protein sequence ID" value="MBA9001988.1"/>
    <property type="molecule type" value="Genomic_DNA"/>
</dbReference>
<reference evidence="2 3" key="1">
    <citation type="submission" date="2020-08" db="EMBL/GenBank/DDBJ databases">
        <title>Sequencing the genomes of 1000 actinobacteria strains.</title>
        <authorList>
            <person name="Klenk H.-P."/>
        </authorList>
    </citation>
    <scope>NUCLEOTIDE SEQUENCE [LARGE SCALE GENOMIC DNA]</scope>
    <source>
        <strain evidence="2 3">DSM 45823</strain>
    </source>
</reference>
<comment type="caution">
    <text evidence="2">The sequence shown here is derived from an EMBL/GenBank/DDBJ whole genome shotgun (WGS) entry which is preliminary data.</text>
</comment>
<name>A0A7W3MU69_9ACTN</name>
<evidence type="ECO:0000256" key="1">
    <source>
        <dbReference type="SAM" id="MobiDB-lite"/>
    </source>
</evidence>
<evidence type="ECO:0000313" key="2">
    <source>
        <dbReference type="EMBL" id="MBA9001988.1"/>
    </source>
</evidence>
<dbReference type="AlphaFoldDB" id="A0A7W3MU69"/>
<protein>
    <submittedName>
        <fullName evidence="2">Uncharacterized protein</fullName>
    </submittedName>
</protein>
<proteinExistence type="predicted"/>
<sequence length="75" mass="8199">MSKSVTPPPDGGTPSADHDSRFTVGLIYDVFQVLERHGYQRPVDENDRNRATGRSAAALLRLVRAFEGITEDGAL</sequence>
<feature type="compositionally biased region" description="Pro residues" evidence="1">
    <location>
        <begin position="1"/>
        <end position="11"/>
    </location>
</feature>
<organism evidence="2 3">
    <name type="scientific">Thermomonospora cellulosilytica</name>
    <dbReference type="NCBI Taxonomy" id="1411118"/>
    <lineage>
        <taxon>Bacteria</taxon>
        <taxon>Bacillati</taxon>
        <taxon>Actinomycetota</taxon>
        <taxon>Actinomycetes</taxon>
        <taxon>Streptosporangiales</taxon>
        <taxon>Thermomonosporaceae</taxon>
        <taxon>Thermomonospora</taxon>
    </lineage>
</organism>
<keyword evidence="3" id="KW-1185">Reference proteome</keyword>
<dbReference type="RefSeq" id="WP_182704153.1">
    <property type="nucleotide sequence ID" value="NZ_JACJII010000001.1"/>
</dbReference>
<accession>A0A7W3MU69</accession>